<dbReference type="KEGG" id="schv:BRCON_1718"/>
<dbReference type="AlphaFoldDB" id="A0A2Z4Y7V0"/>
<protein>
    <submittedName>
        <fullName evidence="1">Uncharacterized protein</fullName>
    </submittedName>
</protein>
<evidence type="ECO:0000313" key="1">
    <source>
        <dbReference type="EMBL" id="AXA36495.1"/>
    </source>
</evidence>
<dbReference type="Proteomes" id="UP000262583">
    <property type="component" value="Chromosome"/>
</dbReference>
<proteinExistence type="predicted"/>
<dbReference type="EMBL" id="CP030759">
    <property type="protein sequence ID" value="AXA36495.1"/>
    <property type="molecule type" value="Genomic_DNA"/>
</dbReference>
<accession>A0A2Z4Y7V0</accession>
<name>A0A2Z4Y7V0_SUMC1</name>
<gene>
    <name evidence="1" type="ORF">BRCON_1718</name>
</gene>
<evidence type="ECO:0000313" key="2">
    <source>
        <dbReference type="Proteomes" id="UP000262583"/>
    </source>
</evidence>
<sequence>MLEDDCELLAALRKFVLRWCIFANIVSVTVIDKAELIFLKTAKHINRSNSFNRLEKDLQ</sequence>
<reference evidence="1 2" key="1">
    <citation type="submission" date="2018-05" db="EMBL/GenBank/DDBJ databases">
        <title>A metagenomic window into the 2 km-deep terrestrial subsurface aquifer revealed taxonomically and functionally diverse microbial community comprising novel uncultured bacterial lineages.</title>
        <authorList>
            <person name="Kadnikov V.V."/>
            <person name="Mardanov A.V."/>
            <person name="Beletsky A.V."/>
            <person name="Banks D."/>
            <person name="Pimenov N.V."/>
            <person name="Frank Y.A."/>
            <person name="Karnachuk O.V."/>
            <person name="Ravin N.V."/>
        </authorList>
    </citation>
    <scope>NUCLEOTIDE SEQUENCE [LARGE SCALE GENOMIC DNA]</scope>
    <source>
        <strain evidence="1">BY</strain>
    </source>
</reference>
<organism evidence="1 2">
    <name type="scientific">Sumerlaea chitinivorans</name>
    <dbReference type="NCBI Taxonomy" id="2250252"/>
    <lineage>
        <taxon>Bacteria</taxon>
        <taxon>Candidatus Sumerlaeota</taxon>
        <taxon>Candidatus Sumerlaeia</taxon>
        <taxon>Candidatus Sumerlaeales</taxon>
        <taxon>Candidatus Sumerlaeaceae</taxon>
        <taxon>Candidatus Sumerlaea</taxon>
    </lineage>
</organism>